<keyword evidence="1" id="KW-0051">Antiviral defense</keyword>
<dbReference type="NCBIfam" id="TIGR01898">
    <property type="entry name" value="cas_TM1791_cmr6"/>
    <property type="match status" value="1"/>
</dbReference>
<evidence type="ECO:0000313" key="3">
    <source>
        <dbReference type="EMBL" id="AHE96823.1"/>
    </source>
</evidence>
<organism evidence="4">
    <name type="scientific">Thermocrinis ruber</name>
    <dbReference type="NCBI Taxonomy" id="75906"/>
    <lineage>
        <taxon>Bacteria</taxon>
        <taxon>Pseudomonadati</taxon>
        <taxon>Aquificota</taxon>
        <taxon>Aquificia</taxon>
        <taxon>Aquificales</taxon>
        <taxon>Aquificaceae</taxon>
        <taxon>Thermocrinis</taxon>
    </lineage>
</organism>
<dbReference type="Proteomes" id="UP000018914">
    <property type="component" value="Chromosome"/>
</dbReference>
<dbReference type="InterPro" id="IPR010172">
    <property type="entry name" value="CRISPR-assoc_prot_TM1791"/>
</dbReference>
<evidence type="ECO:0000313" key="4">
    <source>
        <dbReference type="Proteomes" id="UP000018914"/>
    </source>
</evidence>
<name>W0DII8_9AQUI</name>
<gene>
    <name evidence="3" type="ORF">THERU_04410</name>
</gene>
<accession>W0DII8</accession>
<dbReference type="AlphaFoldDB" id="W0DII8"/>
<dbReference type="EMBL" id="CP007028">
    <property type="protein sequence ID" value="AHE96823.1"/>
    <property type="molecule type" value="Genomic_DNA"/>
</dbReference>
<dbReference type="STRING" id="75906.THERU_04410"/>
<dbReference type="InterPro" id="IPR005537">
    <property type="entry name" value="RAMP_III_fam"/>
</dbReference>
<dbReference type="eggNOG" id="COG1604">
    <property type="taxonomic scope" value="Bacteria"/>
</dbReference>
<evidence type="ECO:0000259" key="2">
    <source>
        <dbReference type="Pfam" id="PF03787"/>
    </source>
</evidence>
<sequence>MKVREIKDLLFKVDNKELSSNVDNKKSSSQVDNPALLFNKLLILQYICKFFQNQDLTEQCKDKKGKDKGKDKKDEDVSKQEYIKSFIETFNGKNPFDDLEGKRPFQPPELDCVIQESFKLKTAYRLVIGAGYPSFIENGFLFHHVYGIPYIPGETLKGLARAVFILSVVEAIKGETKLSKIEEVLSEEAEKEISEEAKGILHQIPEKINIILDDYTIENPVETFRKIFGSKKRRGQVIFFDAYPVDFNPSEHFEADIMNPHYGKYYQSQSEKEAPSDWLSPTPIHFLALKEGIVFEFNLGLAPLELMEDNEERLLLETARKLLEVGLENFGVGSKKRKGYGWFSDKTVGR</sequence>
<evidence type="ECO:0000256" key="1">
    <source>
        <dbReference type="ARBA" id="ARBA00023118"/>
    </source>
</evidence>
<feature type="domain" description="CRISPR type III-associated protein" evidence="2">
    <location>
        <begin position="119"/>
        <end position="344"/>
    </location>
</feature>
<keyword evidence="4" id="KW-1185">Reference proteome</keyword>
<dbReference type="RefSeq" id="WP_025306054.1">
    <property type="nucleotide sequence ID" value="NZ_CP007028.1"/>
</dbReference>
<dbReference type="HOGENOM" id="CLU_053305_2_2_0"/>
<protein>
    <recommendedName>
        <fullName evidence="2">CRISPR type III-associated protein domain-containing protein</fullName>
    </recommendedName>
</protein>
<reference evidence="3 4" key="1">
    <citation type="submission" date="2013-12" db="EMBL/GenBank/DDBJ databases">
        <authorList>
            <consortium name="DOE Joint Genome Institute"/>
            <person name="Eisen J."/>
            <person name="Huntemann M."/>
            <person name="Han J."/>
            <person name="Chen A."/>
            <person name="Kyrpides N."/>
            <person name="Mavromatis K."/>
            <person name="Markowitz V."/>
            <person name="Palaniappan K."/>
            <person name="Ivanova N."/>
            <person name="Schaumberg A."/>
            <person name="Pati A."/>
            <person name="Liolios K."/>
            <person name="Nordberg H.P."/>
            <person name="Cantor M.N."/>
            <person name="Hua S.X."/>
            <person name="Woyke T."/>
        </authorList>
    </citation>
    <scope>NUCLEOTIDE SEQUENCE [LARGE SCALE GENOMIC DNA]</scope>
    <source>
        <strain evidence="3 4">DSM 23557</strain>
    </source>
</reference>
<dbReference type="KEGG" id="trd:THERU_04410"/>
<dbReference type="OrthoDB" id="9813956at2"/>
<dbReference type="PANTHER" id="PTHR39965:SF1">
    <property type="entry name" value="CRISPR SYSTEM CMR SUBUNIT CMR6"/>
    <property type="match status" value="1"/>
</dbReference>
<dbReference type="Pfam" id="PF03787">
    <property type="entry name" value="RAMPs"/>
    <property type="match status" value="1"/>
</dbReference>
<dbReference type="PANTHER" id="PTHR39965">
    <property type="entry name" value="CRISPR SYSTEM CMR SUBUNIT CMR6"/>
    <property type="match status" value="1"/>
</dbReference>
<dbReference type="GO" id="GO:0051607">
    <property type="term" value="P:defense response to virus"/>
    <property type="evidence" value="ECO:0007669"/>
    <property type="project" value="UniProtKB-KW"/>
</dbReference>
<proteinExistence type="predicted"/>